<dbReference type="SUPFAM" id="SSF49482">
    <property type="entry name" value="Aromatic compound dioxygenase"/>
    <property type="match status" value="1"/>
</dbReference>
<comment type="similarity">
    <text evidence="1">Belongs to the intradiol ring-cleavage dioxygenase family.</text>
</comment>
<evidence type="ECO:0000259" key="4">
    <source>
        <dbReference type="PROSITE" id="PS00083"/>
    </source>
</evidence>
<dbReference type="Pfam" id="PF00775">
    <property type="entry name" value="Dioxygenase_C"/>
    <property type="match status" value="1"/>
</dbReference>
<dbReference type="InterPro" id="IPR050770">
    <property type="entry name" value="Intradiol_RC_Dioxygenase"/>
</dbReference>
<dbReference type="Pfam" id="PF12391">
    <property type="entry name" value="PCDO_beta_N"/>
    <property type="match status" value="1"/>
</dbReference>
<dbReference type="InterPro" id="IPR012785">
    <property type="entry name" value="Protocat_dOase_b"/>
</dbReference>
<dbReference type="Proteomes" id="UP000189632">
    <property type="component" value="Chromosome"/>
</dbReference>
<accession>A0A1U9MIR9</accession>
<evidence type="ECO:0000313" key="5">
    <source>
        <dbReference type="EMBL" id="AQT47551.1"/>
    </source>
</evidence>
<dbReference type="GO" id="GO:0008199">
    <property type="term" value="F:ferric iron binding"/>
    <property type="evidence" value="ECO:0007669"/>
    <property type="project" value="InterPro"/>
</dbReference>
<dbReference type="InterPro" id="IPR024756">
    <property type="entry name" value="PCDO_beta_N"/>
</dbReference>
<keyword evidence="2" id="KW-0223">Dioxygenase</keyword>
<sequence>MNGRFIQRDRNWHPPAYTPQYKTSVLRSPRNALLSLGPTISEMTGPVFGHDILGELDNDLIRNYAKTGSPIGQRIVVYGRVLDENGNGVPGTLLEFWQANAGGRYRHKKETYLAEIDPNFGGCGRTITDENGFYMFRTIKPGAYPWPNGVNDWRPAHIHFSLFGHAFAQRLITQMYFEGDPMIWQCPIVKTIPDPEAIGRLIAKLDRNATIPMDALAYKFDIVLRGRRSTMFENRMEGN</sequence>
<dbReference type="EMBL" id="CP015625">
    <property type="protein sequence ID" value="AQT47551.1"/>
    <property type="molecule type" value="Genomic_DNA"/>
</dbReference>
<protein>
    <submittedName>
        <fullName evidence="5">Protocatechuate 3,4-dioxygenase, beta subunit</fullName>
        <ecNumber evidence="5">1.13.11.3</ecNumber>
    </submittedName>
</protein>
<evidence type="ECO:0000313" key="6">
    <source>
        <dbReference type="Proteomes" id="UP000189632"/>
    </source>
</evidence>
<evidence type="ECO:0000256" key="3">
    <source>
        <dbReference type="ARBA" id="ARBA00023002"/>
    </source>
</evidence>
<feature type="domain" description="Intradiol ring-cleavage dioxygenases" evidence="4">
    <location>
        <begin position="77"/>
        <end position="105"/>
    </location>
</feature>
<dbReference type="GO" id="GO:0018578">
    <property type="term" value="F:protocatechuate 3,4-dioxygenase activity"/>
    <property type="evidence" value="ECO:0007669"/>
    <property type="project" value="UniProtKB-EC"/>
</dbReference>
<dbReference type="AlphaFoldDB" id="A0A1U9MIR9"/>
<dbReference type="InterPro" id="IPR015889">
    <property type="entry name" value="Intradiol_dOase_core"/>
</dbReference>
<dbReference type="EC" id="1.13.11.3" evidence="5"/>
<dbReference type="RefSeq" id="WP_077992577.1">
    <property type="nucleotide sequence ID" value="NZ_CAXUOT020000002.1"/>
</dbReference>
<evidence type="ECO:0000256" key="2">
    <source>
        <dbReference type="ARBA" id="ARBA00022964"/>
    </source>
</evidence>
<keyword evidence="3 5" id="KW-0560">Oxidoreductase</keyword>
<organism evidence="5 6">
    <name type="scientific">Bartonella choladocola</name>
    <dbReference type="NCBI Taxonomy" id="2750995"/>
    <lineage>
        <taxon>Bacteria</taxon>
        <taxon>Pseudomonadati</taxon>
        <taxon>Pseudomonadota</taxon>
        <taxon>Alphaproteobacteria</taxon>
        <taxon>Hyphomicrobiales</taxon>
        <taxon>Bartonellaceae</taxon>
        <taxon>Bartonella</taxon>
    </lineage>
</organism>
<keyword evidence="6" id="KW-1185">Reference proteome</keyword>
<dbReference type="KEGG" id="bapi:BBC0122_014440"/>
<dbReference type="GO" id="GO:0019619">
    <property type="term" value="P:3,4-dihydroxybenzoate catabolic process"/>
    <property type="evidence" value="ECO:0007669"/>
    <property type="project" value="InterPro"/>
</dbReference>
<dbReference type="PROSITE" id="PS00083">
    <property type="entry name" value="INTRADIOL_DIOXYGENAS"/>
    <property type="match status" value="1"/>
</dbReference>
<dbReference type="CDD" id="cd03464">
    <property type="entry name" value="3_4-PCD_beta"/>
    <property type="match status" value="1"/>
</dbReference>
<gene>
    <name evidence="5" type="ORF">BBC0122_014440</name>
</gene>
<dbReference type="Gene3D" id="2.60.130.10">
    <property type="entry name" value="Aromatic compound dioxygenase"/>
    <property type="match status" value="1"/>
</dbReference>
<dbReference type="PANTHER" id="PTHR33711:SF10">
    <property type="entry name" value="INTRADIOL RING-CLEAVAGE DIOXYGENASES DOMAIN-CONTAINING PROTEIN"/>
    <property type="match status" value="1"/>
</dbReference>
<evidence type="ECO:0000256" key="1">
    <source>
        <dbReference type="ARBA" id="ARBA00007825"/>
    </source>
</evidence>
<reference evidence="5 6" key="1">
    <citation type="submission" date="2016-11" db="EMBL/GenBank/DDBJ databases">
        <title>Comparative genomics of Bartonella apis.</title>
        <authorList>
            <person name="Engel P."/>
        </authorList>
    </citation>
    <scope>NUCLEOTIDE SEQUENCE [LARGE SCALE GENOMIC DNA]</scope>
    <source>
        <strain evidence="5 6">BBC0122</strain>
    </source>
</reference>
<name>A0A1U9MIR9_9HYPH</name>
<dbReference type="InterPro" id="IPR000627">
    <property type="entry name" value="Intradiol_dOase_C"/>
</dbReference>
<dbReference type="NCBIfam" id="TIGR02422">
    <property type="entry name" value="protocat_beta"/>
    <property type="match status" value="1"/>
</dbReference>
<dbReference type="OrthoDB" id="9805815at2"/>
<proteinExistence type="inferred from homology"/>
<dbReference type="PANTHER" id="PTHR33711">
    <property type="entry name" value="DIOXYGENASE, PUTATIVE (AFU_ORTHOLOGUE AFUA_2G02910)-RELATED"/>
    <property type="match status" value="1"/>
</dbReference>